<dbReference type="Proteomes" id="UP000373149">
    <property type="component" value="Unassembled WGS sequence"/>
</dbReference>
<keyword evidence="3" id="KW-1185">Reference proteome</keyword>
<dbReference type="EMBL" id="VMNX01000346">
    <property type="protein sequence ID" value="MPY54973.1"/>
    <property type="molecule type" value="Genomic_DNA"/>
</dbReference>
<evidence type="ECO:0000313" key="3">
    <source>
        <dbReference type="Proteomes" id="UP000373149"/>
    </source>
</evidence>
<reference evidence="2 3" key="1">
    <citation type="submission" date="2019-09" db="EMBL/GenBank/DDBJ databases">
        <authorList>
            <person name="Duangmal K."/>
            <person name="Teo W.F.A."/>
            <person name="Lipun K."/>
        </authorList>
    </citation>
    <scope>NUCLEOTIDE SEQUENCE [LARGE SCALE GENOMIC DNA]</scope>
    <source>
        <strain evidence="2 3">K1PN6</strain>
    </source>
</reference>
<sequence length="186" mass="18710">MKLRHVRAVAVFSIVVIALTGARRSHGGGCDNSDSSSSSSSSSTGGTTGDVGKDNDYDYGGTTTSGVTSGTSTSGAGSSSGSTGGTSRNRADKDVKIESCELDAARGIVARVRATNSSASTTYTYKFSVTFRDPDGSPVRTSSSSIPYVAAGSFDTLDVAAAYAPTDAQNTSGVTCRLSAVSRTAA</sequence>
<comment type="caution">
    <text evidence="2">The sequence shown here is derived from an EMBL/GenBank/DDBJ whole genome shotgun (WGS) entry which is preliminary data.</text>
</comment>
<organism evidence="2 3">
    <name type="scientific">Streptomyces acidicola</name>
    <dbReference type="NCBI Taxonomy" id="2596892"/>
    <lineage>
        <taxon>Bacteria</taxon>
        <taxon>Bacillati</taxon>
        <taxon>Actinomycetota</taxon>
        <taxon>Actinomycetes</taxon>
        <taxon>Kitasatosporales</taxon>
        <taxon>Streptomycetaceae</taxon>
        <taxon>Streptomyces</taxon>
    </lineage>
</organism>
<gene>
    <name evidence="2" type="ORF">FPZ41_43075</name>
</gene>
<accession>A0A5N8X697</accession>
<dbReference type="RefSeq" id="WP_152869937.1">
    <property type="nucleotide sequence ID" value="NZ_VMNX01000346.1"/>
</dbReference>
<evidence type="ECO:0000256" key="1">
    <source>
        <dbReference type="SAM" id="MobiDB-lite"/>
    </source>
</evidence>
<feature type="region of interest" description="Disordered" evidence="1">
    <location>
        <begin position="23"/>
        <end position="95"/>
    </location>
</feature>
<protein>
    <submittedName>
        <fullName evidence="2">Uncharacterized protein</fullName>
    </submittedName>
</protein>
<dbReference type="AlphaFoldDB" id="A0A5N8X697"/>
<feature type="compositionally biased region" description="Low complexity" evidence="1">
    <location>
        <begin position="60"/>
        <end position="87"/>
    </location>
</feature>
<name>A0A5N8X697_9ACTN</name>
<feature type="compositionally biased region" description="Low complexity" evidence="1">
    <location>
        <begin position="31"/>
        <end position="45"/>
    </location>
</feature>
<evidence type="ECO:0000313" key="2">
    <source>
        <dbReference type="EMBL" id="MPY54973.1"/>
    </source>
</evidence>
<proteinExistence type="predicted"/>